<dbReference type="Proteomes" id="UP001232156">
    <property type="component" value="Unassembled WGS sequence"/>
</dbReference>
<dbReference type="InterPro" id="IPR017508">
    <property type="entry name" value="HipA_N1"/>
</dbReference>
<feature type="domain" description="HipA N-terminal subdomain 1" evidence="5">
    <location>
        <begin position="6"/>
        <end position="104"/>
    </location>
</feature>
<proteinExistence type="inferred from homology"/>
<keyword evidence="3" id="KW-0418">Kinase</keyword>
<accession>A0ABU1D953</accession>
<evidence type="ECO:0000256" key="3">
    <source>
        <dbReference type="ARBA" id="ARBA00022777"/>
    </source>
</evidence>
<keyword evidence="2" id="KW-0808">Transferase</keyword>
<dbReference type="InterPro" id="IPR052028">
    <property type="entry name" value="HipA_Ser/Thr_kinase"/>
</dbReference>
<dbReference type="Pfam" id="PF13657">
    <property type="entry name" value="Couple_hipA"/>
    <property type="match status" value="1"/>
</dbReference>
<reference evidence="6 7" key="1">
    <citation type="submission" date="2023-08" db="EMBL/GenBank/DDBJ databases">
        <title>Alcaligenaceae gen. nov., a novel taxon isolated from the sludge of Yixing Pesticide Factory.</title>
        <authorList>
            <person name="Ruan L."/>
        </authorList>
    </citation>
    <scope>NUCLEOTIDE SEQUENCE [LARGE SCALE GENOMIC DNA]</scope>
    <source>
        <strain evidence="6 7">LG-2</strain>
    </source>
</reference>
<dbReference type="PANTHER" id="PTHR37419:SF1">
    <property type="entry name" value="SERINE_THREONINE-PROTEIN KINASE TOXIN HIPA"/>
    <property type="match status" value="1"/>
</dbReference>
<name>A0ABU1D953_9BURK</name>
<evidence type="ECO:0000313" key="7">
    <source>
        <dbReference type="Proteomes" id="UP001232156"/>
    </source>
</evidence>
<comment type="similarity">
    <text evidence="1">Belongs to the HipA Ser/Thr kinase family.</text>
</comment>
<evidence type="ECO:0000313" key="6">
    <source>
        <dbReference type="EMBL" id="MDR4126986.1"/>
    </source>
</evidence>
<dbReference type="RefSeq" id="WP_347287573.1">
    <property type="nucleotide sequence ID" value="NZ_JAUZQE010000046.1"/>
</dbReference>
<dbReference type="Pfam" id="PF07804">
    <property type="entry name" value="HipA_C"/>
    <property type="match status" value="1"/>
</dbReference>
<evidence type="ECO:0000256" key="2">
    <source>
        <dbReference type="ARBA" id="ARBA00022679"/>
    </source>
</evidence>
<evidence type="ECO:0000259" key="4">
    <source>
        <dbReference type="Pfam" id="PF07804"/>
    </source>
</evidence>
<evidence type="ECO:0000259" key="5">
    <source>
        <dbReference type="Pfam" id="PF13657"/>
    </source>
</evidence>
<keyword evidence="7" id="KW-1185">Reference proteome</keyword>
<dbReference type="InterPro" id="IPR012893">
    <property type="entry name" value="HipA-like_C"/>
</dbReference>
<feature type="domain" description="HipA-like C-terminal" evidence="4">
    <location>
        <begin position="150"/>
        <end position="399"/>
    </location>
</feature>
<gene>
    <name evidence="6" type="ORF">Q8947_13465</name>
</gene>
<organism evidence="6 7">
    <name type="scientific">Yanghanlia caeni</name>
    <dbReference type="NCBI Taxonomy" id="3064283"/>
    <lineage>
        <taxon>Bacteria</taxon>
        <taxon>Pseudomonadati</taxon>
        <taxon>Pseudomonadota</taxon>
        <taxon>Betaproteobacteria</taxon>
        <taxon>Burkholderiales</taxon>
        <taxon>Alcaligenaceae</taxon>
        <taxon>Yanghanlia</taxon>
    </lineage>
</organism>
<protein>
    <submittedName>
        <fullName evidence="6">HipA domain-containing protein</fullName>
    </submittedName>
</protein>
<sequence>MESLALYVHCQGTPVGQLHYEPMTNSFSFSYDQEWPKRHDSFVLSPHIPFERRAGSSVVMRFLENLLPEGRALDIVAHTHQISKNNIYGLVRVLGSEPVGALSFSSNRSGAAQYPELKPVRRPITHEELSYRIRERHVLPFPVWDGKVRFSMAGYQDKLQVLVEGDQISLADGSLASTHILKPESQNPNTPHMVANEHYCMTLAAALGLTVAPVSLRRIPEPILLVERFDRLVERDADKQTVSGIRRRHVIDGCQALDLPVSMKYERYLGNERDVRHIRDGVSYEKLFKLNTFDNPLAAKRAMLRWALTQLLLGNSDAHGKNISFYVSGAHLEVAPFYDLVSVCIYGDNVDKELALAFGDTFELEEIVAYDLADFAQRIGIPAAAVAREMTRLAKAAKTWAPKIAQSEDYSPEERVFVGEIAALVMRQAERFLKIASQVPKVDPALLA</sequence>
<comment type="caution">
    <text evidence="6">The sequence shown here is derived from an EMBL/GenBank/DDBJ whole genome shotgun (WGS) entry which is preliminary data.</text>
</comment>
<dbReference type="EMBL" id="JAUZQE010000046">
    <property type="protein sequence ID" value="MDR4126986.1"/>
    <property type="molecule type" value="Genomic_DNA"/>
</dbReference>
<dbReference type="NCBIfam" id="TIGR03071">
    <property type="entry name" value="couple_hipA"/>
    <property type="match status" value="1"/>
</dbReference>
<evidence type="ECO:0000256" key="1">
    <source>
        <dbReference type="ARBA" id="ARBA00010164"/>
    </source>
</evidence>
<dbReference type="PANTHER" id="PTHR37419">
    <property type="entry name" value="SERINE/THREONINE-PROTEIN KINASE TOXIN HIPA"/>
    <property type="match status" value="1"/>
</dbReference>